<feature type="transmembrane region" description="Helical" evidence="8">
    <location>
        <begin position="312"/>
        <end position="330"/>
    </location>
</feature>
<dbReference type="NCBIfam" id="TIGR00912">
    <property type="entry name" value="2A0309"/>
    <property type="match status" value="1"/>
</dbReference>
<dbReference type="STRING" id="1121322.SAMN02745136_00363"/>
<dbReference type="Pfam" id="PF25198">
    <property type="entry name" value="Spore_GerAC_N"/>
    <property type="match status" value="1"/>
</dbReference>
<dbReference type="GO" id="GO:0055085">
    <property type="term" value="P:transmembrane transport"/>
    <property type="evidence" value="ECO:0007669"/>
    <property type="project" value="InterPro"/>
</dbReference>
<feature type="transmembrane region" description="Helical" evidence="8">
    <location>
        <begin position="41"/>
        <end position="60"/>
    </location>
</feature>
<evidence type="ECO:0000256" key="6">
    <source>
        <dbReference type="ARBA" id="ARBA00022989"/>
    </source>
</evidence>
<feature type="transmembrane region" description="Helical" evidence="8">
    <location>
        <begin position="81"/>
        <end position="105"/>
    </location>
</feature>
<feature type="transmembrane region" description="Helical" evidence="8">
    <location>
        <begin position="16"/>
        <end position="35"/>
    </location>
</feature>
<evidence type="ECO:0000256" key="5">
    <source>
        <dbReference type="ARBA" id="ARBA00022692"/>
    </source>
</evidence>
<dbReference type="InterPro" id="IPR046953">
    <property type="entry name" value="Spore_GerAC-like_C"/>
</dbReference>
<organism evidence="11 12">
    <name type="scientific">Anaerocolumna jejuensis DSM 15929</name>
    <dbReference type="NCBI Taxonomy" id="1121322"/>
    <lineage>
        <taxon>Bacteria</taxon>
        <taxon>Bacillati</taxon>
        <taxon>Bacillota</taxon>
        <taxon>Clostridia</taxon>
        <taxon>Lachnospirales</taxon>
        <taxon>Lachnospiraceae</taxon>
        <taxon>Anaerocolumna</taxon>
    </lineage>
</organism>
<dbReference type="InterPro" id="IPR057336">
    <property type="entry name" value="GerAC_N"/>
</dbReference>
<dbReference type="RefSeq" id="WP_073272353.1">
    <property type="nucleotide sequence ID" value="NZ_FRAC01000006.1"/>
</dbReference>
<dbReference type="Pfam" id="PF05504">
    <property type="entry name" value="Spore_GerAC"/>
    <property type="match status" value="1"/>
</dbReference>
<accession>A0A1M6K8X3</accession>
<dbReference type="InterPro" id="IPR038501">
    <property type="entry name" value="Spore_GerAC_C_sf"/>
</dbReference>
<dbReference type="PANTHER" id="PTHR34975">
    <property type="entry name" value="SPORE GERMINATION PROTEIN A2"/>
    <property type="match status" value="1"/>
</dbReference>
<dbReference type="Gene3D" id="1.20.1740.10">
    <property type="entry name" value="Amino acid/polyamine transporter I"/>
    <property type="match status" value="1"/>
</dbReference>
<feature type="transmembrane region" description="Helical" evidence="8">
    <location>
        <begin position="185"/>
        <end position="207"/>
    </location>
</feature>
<feature type="transmembrane region" description="Helical" evidence="8">
    <location>
        <begin position="147"/>
        <end position="165"/>
    </location>
</feature>
<evidence type="ECO:0000256" key="2">
    <source>
        <dbReference type="ARBA" id="ARBA00007998"/>
    </source>
</evidence>
<keyword evidence="3" id="KW-0813">Transport</keyword>
<comment type="subcellular location">
    <subcellularLocation>
        <location evidence="1">Membrane</location>
        <topology evidence="1">Multi-pass membrane protein</topology>
    </subcellularLocation>
</comment>
<evidence type="ECO:0000256" key="7">
    <source>
        <dbReference type="ARBA" id="ARBA00023136"/>
    </source>
</evidence>
<dbReference type="PANTHER" id="PTHR34975:SF2">
    <property type="entry name" value="SPORE GERMINATION PROTEIN A2"/>
    <property type="match status" value="1"/>
</dbReference>
<dbReference type="EMBL" id="FRAC01000006">
    <property type="protein sequence ID" value="SHJ55364.1"/>
    <property type="molecule type" value="Genomic_DNA"/>
</dbReference>
<feature type="transmembrane region" description="Helical" evidence="8">
    <location>
        <begin position="277"/>
        <end position="300"/>
    </location>
</feature>
<keyword evidence="7 8" id="KW-0472">Membrane</keyword>
<evidence type="ECO:0000256" key="3">
    <source>
        <dbReference type="ARBA" id="ARBA00022448"/>
    </source>
</evidence>
<gene>
    <name evidence="11" type="ORF">SAMN02745136_00363</name>
</gene>
<feature type="transmembrane region" description="Helical" evidence="8">
    <location>
        <begin position="117"/>
        <end position="135"/>
    </location>
</feature>
<feature type="transmembrane region" description="Helical" evidence="8">
    <location>
        <begin position="342"/>
        <end position="360"/>
    </location>
</feature>
<feature type="transmembrane region" description="Helical" evidence="8">
    <location>
        <begin position="372"/>
        <end position="391"/>
    </location>
</feature>
<evidence type="ECO:0000256" key="4">
    <source>
        <dbReference type="ARBA" id="ARBA00022544"/>
    </source>
</evidence>
<keyword evidence="12" id="KW-1185">Reference proteome</keyword>
<dbReference type="GO" id="GO:0009847">
    <property type="term" value="P:spore germination"/>
    <property type="evidence" value="ECO:0007669"/>
    <property type="project" value="InterPro"/>
</dbReference>
<dbReference type="OrthoDB" id="1771654at2"/>
<sequence>MFSDNDRISLRQFTRLLVFDLFSVSGLIIPNIAAASSGRDGLLAIFIGTLLAFIYGYLILSLCKQAGGRYLNYCDDTFGRFVTFFVAIPYIVKLFLCLVFSAKIFGQVINQSLLADTDNRIIIIFLLMASAYAASKGMEVRARITEIIYFLVIIPVILFLVLGIRKVDPANLTPLFTESVNDIGLGSYLVLLTFSALEMMIFAAPMIHYRKSDIKKGKRLFNYAGRAIIITGILDVLMYIVTMGLLGGKETADKLWSAINIFQMVKLPGGLVQRQDALILSIWLLSIFTLTSALFYYLSYISGHILKLSNRNYLLIPLILLVFGVAVIPIDTDQFYYYFKKYMMYIGMPQSLIIPFLVAFTGKLKKIINKKAVINTLFAFVIAAGAMTLTGCSDMTEIEDRNFIQAVGIDSEGEDMIKVYYILPDLKALTKQGVENPKKLTLSFQDKDFSEIEEDYRFENNKRLDFSQLKAIILGDGISRSKEKMDAFLTYVENKYELGRNTPIFLAESKAGDIMDLNNEIEGGIGDYLAQLSRINLRSNGIEEIDVGDLVLARNEGNMNVIIPMLKSEEKKLRVSGLGIYSDRLVNFHATEKESDFIYFASGFGKNKILYLPGEDKSALPEYVIKVNRLTRTMEFHEKDGRPYLTMIVEGNATIQKGLEKKDGKAKNEDIEKIEDKCSAYVKENIAKTINTICFEKGLDYMNLYRMTGYRNRGLWLAYKEKQADFLKDLTINLEVDFHIQ</sequence>
<dbReference type="InterPro" id="IPR004761">
    <property type="entry name" value="Spore_GerAB"/>
</dbReference>
<reference evidence="11 12" key="1">
    <citation type="submission" date="2016-11" db="EMBL/GenBank/DDBJ databases">
        <authorList>
            <person name="Jaros S."/>
            <person name="Januszkiewicz K."/>
            <person name="Wedrychowicz H."/>
        </authorList>
    </citation>
    <scope>NUCLEOTIDE SEQUENCE [LARGE SCALE GENOMIC DNA]</scope>
    <source>
        <strain evidence="11 12">DSM 15929</strain>
    </source>
</reference>
<name>A0A1M6K8X3_9FIRM</name>
<dbReference type="Gene3D" id="3.30.300.210">
    <property type="entry name" value="Nutrient germinant receptor protein C, domain 3"/>
    <property type="match status" value="1"/>
</dbReference>
<dbReference type="CDD" id="cd06261">
    <property type="entry name" value="TM_PBP2"/>
    <property type="match status" value="1"/>
</dbReference>
<keyword evidence="6 8" id="KW-1133">Transmembrane helix</keyword>
<evidence type="ECO:0000256" key="8">
    <source>
        <dbReference type="SAM" id="Phobius"/>
    </source>
</evidence>
<dbReference type="Pfam" id="PF03845">
    <property type="entry name" value="Spore_permease"/>
    <property type="match status" value="1"/>
</dbReference>
<feature type="domain" description="Spore germination GerAC-like C-terminal" evidence="9">
    <location>
        <begin position="577"/>
        <end position="741"/>
    </location>
</feature>
<keyword evidence="5 8" id="KW-0812">Transmembrane</keyword>
<feature type="transmembrane region" description="Helical" evidence="8">
    <location>
        <begin position="227"/>
        <end position="246"/>
    </location>
</feature>
<comment type="similarity">
    <text evidence="2">Belongs to the amino acid-polyamine-organocation (APC) superfamily. Spore germination protein (SGP) (TC 2.A.3.9) family.</text>
</comment>
<proteinExistence type="inferred from homology"/>
<evidence type="ECO:0000259" key="9">
    <source>
        <dbReference type="Pfam" id="PF05504"/>
    </source>
</evidence>
<evidence type="ECO:0000313" key="11">
    <source>
        <dbReference type="EMBL" id="SHJ55364.1"/>
    </source>
</evidence>
<evidence type="ECO:0000313" key="12">
    <source>
        <dbReference type="Proteomes" id="UP000184386"/>
    </source>
</evidence>
<dbReference type="GO" id="GO:0016020">
    <property type="term" value="C:membrane"/>
    <property type="evidence" value="ECO:0007669"/>
    <property type="project" value="UniProtKB-SubCell"/>
</dbReference>
<feature type="domain" description="Spore germination protein N-terminal" evidence="10">
    <location>
        <begin position="394"/>
        <end position="567"/>
    </location>
</feature>
<dbReference type="InterPro" id="IPR000515">
    <property type="entry name" value="MetI-like"/>
</dbReference>
<evidence type="ECO:0000259" key="10">
    <source>
        <dbReference type="Pfam" id="PF25198"/>
    </source>
</evidence>
<dbReference type="AlphaFoldDB" id="A0A1M6K8X3"/>
<keyword evidence="4" id="KW-0309">Germination</keyword>
<protein>
    <submittedName>
        <fullName evidence="11">Spore germination protein (Amino acid permease)/germination protein, Ger(X)C family</fullName>
    </submittedName>
</protein>
<dbReference type="Proteomes" id="UP000184386">
    <property type="component" value="Unassembled WGS sequence"/>
</dbReference>
<evidence type="ECO:0000256" key="1">
    <source>
        <dbReference type="ARBA" id="ARBA00004141"/>
    </source>
</evidence>